<gene>
    <name evidence="9" type="primary">bet5</name>
    <name evidence="9" type="ORF">H4219_000655</name>
</gene>
<dbReference type="PANTHER" id="PTHR23249">
    <property type="entry name" value="TRAFFICKING PROTEIN PARTICLE COMPLEX SUBUNIT"/>
    <property type="match status" value="1"/>
</dbReference>
<evidence type="ECO:0000256" key="1">
    <source>
        <dbReference type="ARBA" id="ARBA00004222"/>
    </source>
</evidence>
<dbReference type="SMART" id="SM01399">
    <property type="entry name" value="Sybindin"/>
    <property type="match status" value="1"/>
</dbReference>
<comment type="similarity">
    <text evidence="7">Belongs to the TRAPP small subunits family. BET5 subfamily.</text>
</comment>
<evidence type="ECO:0000256" key="4">
    <source>
        <dbReference type="ARBA" id="ARBA00022824"/>
    </source>
</evidence>
<dbReference type="Gene3D" id="3.30.450.70">
    <property type="match status" value="1"/>
</dbReference>
<feature type="region of interest" description="Disordered" evidence="8">
    <location>
        <begin position="42"/>
        <end position="91"/>
    </location>
</feature>
<keyword evidence="5" id="KW-0931">ER-Golgi transport</keyword>
<dbReference type="SUPFAM" id="SSF64356">
    <property type="entry name" value="SNARE-like"/>
    <property type="match status" value="1"/>
</dbReference>
<reference evidence="9" key="1">
    <citation type="submission" date="2022-07" db="EMBL/GenBank/DDBJ databases">
        <title>Phylogenomic reconstructions and comparative analyses of Kickxellomycotina fungi.</title>
        <authorList>
            <person name="Reynolds N.K."/>
            <person name="Stajich J.E."/>
            <person name="Barry K."/>
            <person name="Grigoriev I.V."/>
            <person name="Crous P."/>
            <person name="Smith M.E."/>
        </authorList>
    </citation>
    <scope>NUCLEOTIDE SEQUENCE</scope>
    <source>
        <strain evidence="9">NBRC 100468</strain>
    </source>
</reference>
<evidence type="ECO:0000256" key="2">
    <source>
        <dbReference type="ARBA" id="ARBA00004240"/>
    </source>
</evidence>
<dbReference type="GO" id="GO:0030008">
    <property type="term" value="C:TRAPP complex"/>
    <property type="evidence" value="ECO:0007669"/>
    <property type="project" value="InterPro"/>
</dbReference>
<dbReference type="Pfam" id="PF04099">
    <property type="entry name" value="Sybindin"/>
    <property type="match status" value="1"/>
</dbReference>
<evidence type="ECO:0000256" key="7">
    <source>
        <dbReference type="ARBA" id="ARBA00038167"/>
    </source>
</evidence>
<keyword evidence="3" id="KW-0813">Transport</keyword>
<dbReference type="GO" id="GO:0006888">
    <property type="term" value="P:endoplasmic reticulum to Golgi vesicle-mediated transport"/>
    <property type="evidence" value="ECO:0007669"/>
    <property type="project" value="TreeGrafter"/>
</dbReference>
<feature type="region of interest" description="Disordered" evidence="8">
    <location>
        <begin position="128"/>
        <end position="177"/>
    </location>
</feature>
<accession>A0A9W8AA46</accession>
<keyword evidence="6" id="KW-0333">Golgi apparatus</keyword>
<dbReference type="Proteomes" id="UP001150538">
    <property type="component" value="Unassembled WGS sequence"/>
</dbReference>
<dbReference type="GO" id="GO:0005794">
    <property type="term" value="C:Golgi apparatus"/>
    <property type="evidence" value="ECO:0007669"/>
    <property type="project" value="UniProtKB-SubCell"/>
</dbReference>
<dbReference type="InterPro" id="IPR007233">
    <property type="entry name" value="TRAPPC"/>
</dbReference>
<name>A0A9W8AA46_9FUNG</name>
<keyword evidence="4" id="KW-0256">Endoplasmic reticulum</keyword>
<dbReference type="EMBL" id="JANBPU010000005">
    <property type="protein sequence ID" value="KAJ1921338.1"/>
    <property type="molecule type" value="Genomic_DNA"/>
</dbReference>
<organism evidence="9 10">
    <name type="scientific">Mycoemilia scoparia</name>
    <dbReference type="NCBI Taxonomy" id="417184"/>
    <lineage>
        <taxon>Eukaryota</taxon>
        <taxon>Fungi</taxon>
        <taxon>Fungi incertae sedis</taxon>
        <taxon>Zoopagomycota</taxon>
        <taxon>Kickxellomycotina</taxon>
        <taxon>Kickxellomycetes</taxon>
        <taxon>Kickxellales</taxon>
        <taxon>Kickxellaceae</taxon>
        <taxon>Mycoemilia</taxon>
    </lineage>
</organism>
<evidence type="ECO:0000256" key="3">
    <source>
        <dbReference type="ARBA" id="ARBA00022448"/>
    </source>
</evidence>
<dbReference type="InterPro" id="IPR011012">
    <property type="entry name" value="Longin-like_dom_sf"/>
</dbReference>
<proteinExistence type="inferred from homology"/>
<protein>
    <submittedName>
        <fullName evidence="9">TRAPP complex subunit bet5</fullName>
    </submittedName>
</protein>
<evidence type="ECO:0000313" key="10">
    <source>
        <dbReference type="Proteomes" id="UP001150538"/>
    </source>
</evidence>
<sequence>MIYNFSVFDRHWECVFYAEWHSAHSILAKAEALKSSIASSIYGEDERSSGPSSMRKHTINSDSNNQGEAGTIHSNLQSQGPDAPTSPYHKKSMSAASAAISAATMAGIGAGNRQLLYDNSARYRSRVNTTANSQRATGDLPNVSSPRTAQTSASRSKTSPNDSKEVPESTEMMVWPNDDNENDEVILEHVKLVYGVAYSLRNIMNKLKNKDGSRGGNPGGFEGFTTANYKLNYFESPSGVRFILTTDPHCGSMKSVLEQLYAFIYVEYVIKNPLFVVDPKRSVPIKNDYFKAVVDSYIRSLKAFSS</sequence>
<dbReference type="OrthoDB" id="3364529at2759"/>
<dbReference type="AlphaFoldDB" id="A0A9W8AA46"/>
<evidence type="ECO:0000256" key="5">
    <source>
        <dbReference type="ARBA" id="ARBA00022892"/>
    </source>
</evidence>
<evidence type="ECO:0000256" key="8">
    <source>
        <dbReference type="SAM" id="MobiDB-lite"/>
    </source>
</evidence>
<dbReference type="PANTHER" id="PTHR23249:SF16">
    <property type="entry name" value="TRAFFICKING PROTEIN PARTICLE COMPLEX SUBUNIT 1"/>
    <property type="match status" value="1"/>
</dbReference>
<feature type="compositionally biased region" description="Polar residues" evidence="8">
    <location>
        <begin position="128"/>
        <end position="161"/>
    </location>
</feature>
<evidence type="ECO:0000256" key="6">
    <source>
        <dbReference type="ARBA" id="ARBA00023034"/>
    </source>
</evidence>
<comment type="subcellular location">
    <subcellularLocation>
        <location evidence="2">Endoplasmic reticulum</location>
    </subcellularLocation>
    <subcellularLocation>
        <location evidence="1">Golgi apparatus</location>
        <location evidence="1">cis-Golgi network</location>
    </subcellularLocation>
</comment>
<dbReference type="GO" id="GO:0005783">
    <property type="term" value="C:endoplasmic reticulum"/>
    <property type="evidence" value="ECO:0007669"/>
    <property type="project" value="UniProtKB-SubCell"/>
</dbReference>
<comment type="caution">
    <text evidence="9">The sequence shown here is derived from an EMBL/GenBank/DDBJ whole genome shotgun (WGS) entry which is preliminary data.</text>
</comment>
<evidence type="ECO:0000313" key="9">
    <source>
        <dbReference type="EMBL" id="KAJ1921338.1"/>
    </source>
</evidence>
<keyword evidence="10" id="KW-1185">Reference proteome</keyword>
<feature type="compositionally biased region" description="Polar residues" evidence="8">
    <location>
        <begin position="60"/>
        <end position="80"/>
    </location>
</feature>